<evidence type="ECO:0000313" key="5">
    <source>
        <dbReference type="Proteomes" id="UP000050791"/>
    </source>
</evidence>
<feature type="region of interest" description="Disordered" evidence="1">
    <location>
        <begin position="1"/>
        <end position="100"/>
    </location>
</feature>
<dbReference type="CDD" id="cd02846">
    <property type="entry name" value="PAZ_argonaute_like"/>
    <property type="match status" value="1"/>
</dbReference>
<dbReference type="InterPro" id="IPR032474">
    <property type="entry name" value="Argonaute_N"/>
</dbReference>
<dbReference type="SUPFAM" id="SSF101690">
    <property type="entry name" value="PAZ domain"/>
    <property type="match status" value="1"/>
</dbReference>
<evidence type="ECO:0000259" key="4">
    <source>
        <dbReference type="PROSITE" id="PS50822"/>
    </source>
</evidence>
<accession>A0AA85B985</accession>
<feature type="transmembrane region" description="Helical" evidence="2">
    <location>
        <begin position="888"/>
        <end position="907"/>
    </location>
</feature>
<keyword evidence="2" id="KW-0812">Transmembrane</keyword>
<reference evidence="6" key="1">
    <citation type="submission" date="2023-11" db="UniProtKB">
        <authorList>
            <consortium name="WormBaseParasite"/>
        </authorList>
    </citation>
    <scope>IDENTIFICATION</scope>
</reference>
<protein>
    <recommendedName>
        <fullName evidence="7">Piwi domain-containing protein</fullName>
    </recommendedName>
</protein>
<dbReference type="WBParaSite" id="SMTH1_40590.9">
    <property type="protein sequence ID" value="SMTH1_40590.9"/>
    <property type="gene ID" value="SMTH1_40590"/>
</dbReference>
<dbReference type="AlphaFoldDB" id="A0AA85B985"/>
<dbReference type="InterPro" id="IPR003100">
    <property type="entry name" value="PAZ_dom"/>
</dbReference>
<name>A0AA85B985_9TREM</name>
<dbReference type="Pfam" id="PF02171">
    <property type="entry name" value="Piwi"/>
    <property type="match status" value="1"/>
</dbReference>
<dbReference type="InterPro" id="IPR012337">
    <property type="entry name" value="RNaseH-like_sf"/>
</dbReference>
<organism evidence="5 6">
    <name type="scientific">Schistosoma mattheei</name>
    <dbReference type="NCBI Taxonomy" id="31246"/>
    <lineage>
        <taxon>Eukaryota</taxon>
        <taxon>Metazoa</taxon>
        <taxon>Spiralia</taxon>
        <taxon>Lophotrochozoa</taxon>
        <taxon>Platyhelminthes</taxon>
        <taxon>Trematoda</taxon>
        <taxon>Digenea</taxon>
        <taxon>Strigeidida</taxon>
        <taxon>Schistosomatoidea</taxon>
        <taxon>Schistosomatidae</taxon>
        <taxon>Schistosoma</taxon>
    </lineage>
</organism>
<dbReference type="PROSITE" id="PS50821">
    <property type="entry name" value="PAZ"/>
    <property type="match status" value="1"/>
</dbReference>
<evidence type="ECO:0000256" key="2">
    <source>
        <dbReference type="SAM" id="Phobius"/>
    </source>
</evidence>
<dbReference type="Pfam" id="PF16486">
    <property type="entry name" value="ArgoN"/>
    <property type="match status" value="1"/>
</dbReference>
<dbReference type="Pfam" id="PF02170">
    <property type="entry name" value="PAZ"/>
    <property type="match status" value="1"/>
</dbReference>
<evidence type="ECO:0000256" key="1">
    <source>
        <dbReference type="SAM" id="MobiDB-lite"/>
    </source>
</evidence>
<sequence>MSDRGFYGPSRGRGSSAGRGAPRGPQRPSYSIYDGVHHQFYDGPPPSAQGTRGRNGPPSGRYPSSNSSRFHAPPEQSAAYSSSEIFPEAARQKKSHPIKGQMCDLSEDISKLSIDKVVRIPNRPDRGGTVGRKVTVTSNCWDLAFLPKTVYLYFLEASAVYRVGVDEGSKTEIRMPPKEKRALIQQVVDSFPESIIYDGGNSVYSESPLPGITTDPVEKEIDIKDPLGRDHLLLSYRIMEVQKVSTADINHFISSPKATSLNMPQESIRLLDCILKTVSKQSFVSLGRSALFYEKPVRVIADKLFTIHKGFITSVRPQWKVRVNLDMTCKAFFTAGNLADVMYEKYGDNMARCSSQMANDLRRIRVETDKFYKSDNGHAYSRRFTVHGISSVPADKLMIEERKQSVAAYFDEHHHIKLKYPDLPCIKVDQKREVYMPMELLNILPFQAPNASKADVASEVIRCAAVRPQERFRELMDFTNSISKAHRLFQLFQVKIANKPVDVKSRVLQPPKAVFNRPDKIQLKAGSWNTPDFHEPAKRGVAIPWGILCVPNNPRSRGDVEKVTDELPKAANRFGVSFSNKPFISQCSLNQLEKKFEEFHRQGCNFILLILYDDLAYGTIKRLSDLRMGIRTQCVRGSTLRKPNVFPNLLLKLNGKLGGVNWIVPDLIENSQDLIMVFGADVTHPAPTQSHQVLKSVAAVVGSVSPELMRYGAVVRQQATTERGNKTTREIIDNLHLSVGELLTLYLRNTKGRFPKRIIFYRDGVSEGQFENVLVEELSAIQKACTDIRPGEEPAITFIVVQKRHHIRFKPHDPRARNVEPGTVVDTDITHRREFDFYICSHEGIQVTSFSLLMIISSREHQNRPTIMYYMMTVTLHRTLFKCLRTTYVMLICGALVVSLTLLRCIILI</sequence>
<evidence type="ECO:0008006" key="7">
    <source>
        <dbReference type="Google" id="ProtNLM"/>
    </source>
</evidence>
<dbReference type="PROSITE" id="PS50822">
    <property type="entry name" value="PIWI"/>
    <property type="match status" value="1"/>
</dbReference>
<feature type="domain" description="PAZ" evidence="3">
    <location>
        <begin position="345"/>
        <end position="445"/>
    </location>
</feature>
<dbReference type="Gene3D" id="3.40.50.2300">
    <property type="match status" value="1"/>
</dbReference>
<evidence type="ECO:0000313" key="6">
    <source>
        <dbReference type="WBParaSite" id="SMTH1_40590.9"/>
    </source>
</evidence>
<dbReference type="InterPro" id="IPR003165">
    <property type="entry name" value="Piwi"/>
</dbReference>
<keyword evidence="2" id="KW-0472">Membrane</keyword>
<dbReference type="InterPro" id="IPR036085">
    <property type="entry name" value="PAZ_dom_sf"/>
</dbReference>
<dbReference type="SUPFAM" id="SSF53098">
    <property type="entry name" value="Ribonuclease H-like"/>
    <property type="match status" value="1"/>
</dbReference>
<dbReference type="Proteomes" id="UP000050791">
    <property type="component" value="Unassembled WGS sequence"/>
</dbReference>
<dbReference type="SMART" id="SM00950">
    <property type="entry name" value="Piwi"/>
    <property type="match status" value="1"/>
</dbReference>
<evidence type="ECO:0000259" key="3">
    <source>
        <dbReference type="PROSITE" id="PS50821"/>
    </source>
</evidence>
<dbReference type="Gene3D" id="3.30.420.10">
    <property type="entry name" value="Ribonuclease H-like superfamily/Ribonuclease H"/>
    <property type="match status" value="1"/>
</dbReference>
<dbReference type="PANTHER" id="PTHR22891">
    <property type="entry name" value="EUKARYOTIC TRANSLATION INITIATION FACTOR 2C"/>
    <property type="match status" value="1"/>
</dbReference>
<dbReference type="InterPro" id="IPR036397">
    <property type="entry name" value="RNaseH_sf"/>
</dbReference>
<feature type="compositionally biased region" description="Low complexity" evidence="1">
    <location>
        <begin position="8"/>
        <end position="24"/>
    </location>
</feature>
<keyword evidence="2" id="KW-1133">Transmembrane helix</keyword>
<dbReference type="GO" id="GO:0003723">
    <property type="term" value="F:RNA binding"/>
    <property type="evidence" value="ECO:0007669"/>
    <property type="project" value="InterPro"/>
</dbReference>
<feature type="domain" description="Piwi" evidence="4">
    <location>
        <begin position="606"/>
        <end position="842"/>
    </location>
</feature>
<proteinExistence type="predicted"/>
<dbReference type="Gene3D" id="2.170.260.10">
    <property type="entry name" value="paz domain"/>
    <property type="match status" value="1"/>
</dbReference>